<evidence type="ECO:0000313" key="2">
    <source>
        <dbReference type="Proteomes" id="UP000000557"/>
    </source>
</evidence>
<dbReference type="KEGG" id="gvi:gll0450"/>
<reference evidence="1 2" key="2">
    <citation type="journal article" date="2003" name="DNA Res.">
        <title>Complete genome structure of Gloeobacter violaceus PCC 7421, a cyanobacterium that lacks thylakoids (supplement).</title>
        <authorList>
            <person name="Nakamura Y."/>
            <person name="Kaneko T."/>
            <person name="Sato S."/>
            <person name="Mimuro M."/>
            <person name="Miyashita H."/>
            <person name="Tsuchiya T."/>
            <person name="Sasamoto S."/>
            <person name="Watanabe A."/>
            <person name="Kawashima K."/>
            <person name="Kishida Y."/>
            <person name="Kiyokawa C."/>
            <person name="Kohara M."/>
            <person name="Matsumoto M."/>
            <person name="Matsuno A."/>
            <person name="Nakazaki N."/>
            <person name="Shimpo S."/>
            <person name="Takeuchi C."/>
            <person name="Yamada M."/>
            <person name="Tabata S."/>
        </authorList>
    </citation>
    <scope>NUCLEOTIDE SEQUENCE [LARGE SCALE GENOMIC DNA]</scope>
    <source>
        <strain evidence="2">ATCC 29082 / PCC 7421</strain>
    </source>
</reference>
<dbReference type="HOGENOM" id="CLU_1702265_0_0_3"/>
<dbReference type="EMBL" id="BA000045">
    <property type="protein sequence ID" value="BAC88391.1"/>
    <property type="molecule type" value="Genomic_DNA"/>
</dbReference>
<sequence length="159" mass="17561">MSYTQQLAHLSAMDYVVVGVALCYQKNAEGKTDPVRVVEPIPATALEAMSRGNRTSYLKIYATTLGAVIVDQRPVLPTDILGEDAHVCHDFLGRTQAAARTYKAKSDLRLVPVGEVCTPETGQFRLHYDPAFRRILGGERLISDSDNVKQHSHTHKTLV</sequence>
<keyword evidence="2" id="KW-1185">Reference proteome</keyword>
<dbReference type="EnsemblBacteria" id="BAC88391">
    <property type="protein sequence ID" value="BAC88391"/>
    <property type="gene ID" value="BAC88391"/>
</dbReference>
<dbReference type="OrthoDB" id="557974at2"/>
<dbReference type="RefSeq" id="WP_011140453.1">
    <property type="nucleotide sequence ID" value="NC_005125.1"/>
</dbReference>
<organism evidence="1 2">
    <name type="scientific">Gloeobacter violaceus (strain ATCC 29082 / PCC 7421)</name>
    <dbReference type="NCBI Taxonomy" id="251221"/>
    <lineage>
        <taxon>Bacteria</taxon>
        <taxon>Bacillati</taxon>
        <taxon>Cyanobacteriota</taxon>
        <taxon>Cyanophyceae</taxon>
        <taxon>Gloeobacterales</taxon>
        <taxon>Gloeobacteraceae</taxon>
        <taxon>Gloeobacter</taxon>
    </lineage>
</organism>
<proteinExistence type="predicted"/>
<evidence type="ECO:0000313" key="1">
    <source>
        <dbReference type="EMBL" id="BAC88391.1"/>
    </source>
</evidence>
<dbReference type="InParanoid" id="Q7NNG1"/>
<name>Q7NNG1_GLOVI</name>
<dbReference type="PATRIC" id="fig|251221.4.peg.458"/>
<dbReference type="Proteomes" id="UP000000557">
    <property type="component" value="Chromosome"/>
</dbReference>
<dbReference type="PhylomeDB" id="Q7NNG1"/>
<reference evidence="1 2" key="1">
    <citation type="journal article" date="2003" name="DNA Res.">
        <title>Complete genome structure of Gloeobacter violaceus PCC 7421, a cyanobacterium that lacks thylakoids.</title>
        <authorList>
            <person name="Nakamura Y."/>
            <person name="Kaneko T."/>
            <person name="Sato S."/>
            <person name="Mimuro M."/>
            <person name="Miyashita H."/>
            <person name="Tsuchiya T."/>
            <person name="Sasamoto S."/>
            <person name="Watanabe A."/>
            <person name="Kawashima K."/>
            <person name="Kishida Y."/>
            <person name="Kiyokawa C."/>
            <person name="Kohara M."/>
            <person name="Matsumoto M."/>
            <person name="Matsuno A."/>
            <person name="Nakazaki N."/>
            <person name="Shimpo S."/>
            <person name="Takeuchi C."/>
            <person name="Yamada M."/>
            <person name="Tabata S."/>
        </authorList>
    </citation>
    <scope>NUCLEOTIDE SEQUENCE [LARGE SCALE GENOMIC DNA]</scope>
    <source>
        <strain evidence="2">ATCC 29082 / PCC 7421</strain>
    </source>
</reference>
<accession>Q7NNG1</accession>
<gene>
    <name evidence="1" type="ordered locus">gll0450</name>
</gene>
<dbReference type="STRING" id="251221.gene:10757922"/>
<protein>
    <submittedName>
        <fullName evidence="1">Gll0450 protein</fullName>
    </submittedName>
</protein>
<dbReference type="AlphaFoldDB" id="Q7NNG1"/>
<dbReference type="eggNOG" id="ENOG50306UD">
    <property type="taxonomic scope" value="Bacteria"/>
</dbReference>